<dbReference type="EMBL" id="CP048914">
    <property type="protein sequence ID" value="QMS85353.1"/>
    <property type="molecule type" value="Genomic_DNA"/>
</dbReference>
<dbReference type="SUPFAM" id="SSF50104">
    <property type="entry name" value="Translation proteins SH3-like domain"/>
    <property type="match status" value="1"/>
</dbReference>
<organism evidence="9 10">
    <name type="scientific">Candidatus Xianfuyuplasma coldseepsis</name>
    <dbReference type="NCBI Taxonomy" id="2782163"/>
    <lineage>
        <taxon>Bacteria</taxon>
        <taxon>Bacillati</taxon>
        <taxon>Mycoplasmatota</taxon>
        <taxon>Mollicutes</taxon>
        <taxon>Candidatus Izemoplasmatales</taxon>
        <taxon>Candidatus Izemoplasmataceae</taxon>
        <taxon>Candidatus Xianfuyuplasma</taxon>
    </lineage>
</organism>
<dbReference type="InterPro" id="IPR006645">
    <property type="entry name" value="NGN-like_dom"/>
</dbReference>
<keyword evidence="2 5" id="KW-0889">Transcription antitermination</keyword>
<feature type="domain" description="NusG-like N-terminal" evidence="8">
    <location>
        <begin position="4"/>
        <end position="116"/>
    </location>
</feature>
<dbReference type="InterPro" id="IPR005824">
    <property type="entry name" value="KOW"/>
</dbReference>
<dbReference type="Proteomes" id="UP000514720">
    <property type="component" value="Chromosome"/>
</dbReference>
<dbReference type="PRINTS" id="PR00338">
    <property type="entry name" value="NUSGTNSCPFCT"/>
</dbReference>
<dbReference type="Gene3D" id="2.30.30.30">
    <property type="match status" value="1"/>
</dbReference>
<dbReference type="GO" id="GO:0032784">
    <property type="term" value="P:regulation of DNA-templated transcription elongation"/>
    <property type="evidence" value="ECO:0007669"/>
    <property type="project" value="InterPro"/>
</dbReference>
<evidence type="ECO:0000256" key="2">
    <source>
        <dbReference type="ARBA" id="ARBA00022814"/>
    </source>
</evidence>
<dbReference type="CDD" id="cd06091">
    <property type="entry name" value="KOW_NusG"/>
    <property type="match status" value="1"/>
</dbReference>
<keyword evidence="10" id="KW-1185">Reference proteome</keyword>
<dbReference type="CDD" id="cd09891">
    <property type="entry name" value="NGN_Bact_1"/>
    <property type="match status" value="1"/>
</dbReference>
<evidence type="ECO:0000259" key="8">
    <source>
        <dbReference type="SMART" id="SM00738"/>
    </source>
</evidence>
<dbReference type="PANTHER" id="PTHR30265">
    <property type="entry name" value="RHO-INTERACTING TRANSCRIPTION TERMINATION FACTOR NUSG"/>
    <property type="match status" value="1"/>
</dbReference>
<dbReference type="InterPro" id="IPR015869">
    <property type="entry name" value="Transcrpt_antiterm_NusG_bac_CS"/>
</dbReference>
<dbReference type="InterPro" id="IPR001062">
    <property type="entry name" value="Transcrpt_antiterm_NusG"/>
</dbReference>
<dbReference type="SMART" id="SM00738">
    <property type="entry name" value="NGN"/>
    <property type="match status" value="1"/>
</dbReference>
<gene>
    <name evidence="5 9" type="primary">nusG</name>
    <name evidence="9" type="ORF">G4Z02_06165</name>
</gene>
<dbReference type="GO" id="GO:0006353">
    <property type="term" value="P:DNA-templated transcription termination"/>
    <property type="evidence" value="ECO:0007669"/>
    <property type="project" value="UniProtKB-UniRule"/>
</dbReference>
<evidence type="ECO:0000256" key="5">
    <source>
        <dbReference type="HAMAP-Rule" id="MF_00948"/>
    </source>
</evidence>
<accession>A0A7L7KRI9</accession>
<dbReference type="InterPro" id="IPR014722">
    <property type="entry name" value="Rib_uL2_dom2"/>
</dbReference>
<evidence type="ECO:0000313" key="10">
    <source>
        <dbReference type="Proteomes" id="UP000514720"/>
    </source>
</evidence>
<evidence type="ECO:0000256" key="6">
    <source>
        <dbReference type="NCBIfam" id="TIGR00922"/>
    </source>
</evidence>
<proteinExistence type="inferred from homology"/>
<reference evidence="9 10" key="1">
    <citation type="submission" date="2020-02" db="EMBL/GenBank/DDBJ databases">
        <authorList>
            <person name="Zheng R.K."/>
            <person name="Sun C.M."/>
        </authorList>
    </citation>
    <scope>NUCLEOTIDE SEQUENCE [LARGE SCALE GENOMIC DNA]</scope>
    <source>
        <strain evidence="10">zrk13</strain>
    </source>
</reference>
<comment type="function">
    <text evidence="5 7">Participates in transcription elongation, termination and antitermination.</text>
</comment>
<dbReference type="Pfam" id="PF02357">
    <property type="entry name" value="NusG"/>
    <property type="match status" value="1"/>
</dbReference>
<dbReference type="KEGG" id="xcl:G4Z02_06165"/>
<dbReference type="Gene3D" id="3.30.70.940">
    <property type="entry name" value="NusG, N-terminal domain"/>
    <property type="match status" value="1"/>
</dbReference>
<dbReference type="GO" id="GO:0006354">
    <property type="term" value="P:DNA-templated transcription elongation"/>
    <property type="evidence" value="ECO:0007669"/>
    <property type="project" value="UniProtKB-UniRule"/>
</dbReference>
<dbReference type="PANTHER" id="PTHR30265:SF2">
    <property type="entry name" value="TRANSCRIPTION TERMINATION_ANTITERMINATION PROTEIN NUSG"/>
    <property type="match status" value="1"/>
</dbReference>
<keyword evidence="1 5" id="KW-0806">Transcription termination</keyword>
<evidence type="ECO:0000313" key="9">
    <source>
        <dbReference type="EMBL" id="QMS85353.1"/>
    </source>
</evidence>
<keyword evidence="4 5" id="KW-0804">Transcription</keyword>
<dbReference type="HAMAP" id="MF_00948">
    <property type="entry name" value="NusG"/>
    <property type="match status" value="1"/>
</dbReference>
<name>A0A7L7KRI9_9MOLU</name>
<comment type="similarity">
    <text evidence="5 7">Belongs to the NusG family.</text>
</comment>
<dbReference type="InterPro" id="IPR036735">
    <property type="entry name" value="NGN_dom_sf"/>
</dbReference>
<evidence type="ECO:0000256" key="3">
    <source>
        <dbReference type="ARBA" id="ARBA00023015"/>
    </source>
</evidence>
<dbReference type="InterPro" id="IPR008991">
    <property type="entry name" value="Translation_prot_SH3-like_sf"/>
</dbReference>
<sequence length="179" mass="20431">MEGERRWYIVQTYSGYENSVKLNLERRIESMQMEDKIFQVMIPEEIRQERKNDGTLKEKIVKIFPGYVFVEMIVTDDSWFVVRNTPGVTGFLGSSGGGTKPVPLPPDEINPILKKCGLMEVTKIDLALNEKVRVATGPFRDQVGTIDSIDEEKQEVTVLVDMFGRQTPVELSFDDIQKL</sequence>
<keyword evidence="3 5" id="KW-0805">Transcription regulation</keyword>
<dbReference type="Pfam" id="PF00467">
    <property type="entry name" value="KOW"/>
    <property type="match status" value="1"/>
</dbReference>
<dbReference type="PROSITE" id="PS01014">
    <property type="entry name" value="NUSG"/>
    <property type="match status" value="1"/>
</dbReference>
<dbReference type="RefSeq" id="WP_258877145.1">
    <property type="nucleotide sequence ID" value="NZ_CP048914.1"/>
</dbReference>
<dbReference type="InterPro" id="IPR047050">
    <property type="entry name" value="NGN"/>
</dbReference>
<evidence type="ECO:0000256" key="7">
    <source>
        <dbReference type="RuleBase" id="RU000538"/>
    </source>
</evidence>
<dbReference type="InterPro" id="IPR043425">
    <property type="entry name" value="NusG-like"/>
</dbReference>
<evidence type="ECO:0000256" key="4">
    <source>
        <dbReference type="ARBA" id="ARBA00023163"/>
    </source>
</evidence>
<dbReference type="NCBIfam" id="TIGR00922">
    <property type="entry name" value="nusG"/>
    <property type="match status" value="1"/>
</dbReference>
<dbReference type="GO" id="GO:0005829">
    <property type="term" value="C:cytosol"/>
    <property type="evidence" value="ECO:0007669"/>
    <property type="project" value="TreeGrafter"/>
</dbReference>
<evidence type="ECO:0000256" key="1">
    <source>
        <dbReference type="ARBA" id="ARBA00022472"/>
    </source>
</evidence>
<protein>
    <recommendedName>
        <fullName evidence="5 6">Transcription termination/antitermination protein NusG</fullName>
    </recommendedName>
</protein>
<dbReference type="GO" id="GO:0031564">
    <property type="term" value="P:transcription antitermination"/>
    <property type="evidence" value="ECO:0007669"/>
    <property type="project" value="UniProtKB-UniRule"/>
</dbReference>
<dbReference type="AlphaFoldDB" id="A0A7L7KRI9"/>
<dbReference type="SUPFAM" id="SSF82679">
    <property type="entry name" value="N-utilization substance G protein NusG, N-terminal domain"/>
    <property type="match status" value="1"/>
</dbReference>